<evidence type="ECO:0000256" key="10">
    <source>
        <dbReference type="SAM" id="MobiDB-lite"/>
    </source>
</evidence>
<dbReference type="PANTHER" id="PTHR31586:SF1">
    <property type="entry name" value="CYTOCHROME C OXIDASE ASSEMBLY PROTEIN COX20, MITOCHONDRIAL"/>
    <property type="match status" value="1"/>
</dbReference>
<keyword evidence="7 9" id="KW-0496">Mitochondrion</keyword>
<feature type="region of interest" description="Disordered" evidence="10">
    <location>
        <begin position="134"/>
        <end position="163"/>
    </location>
</feature>
<protein>
    <recommendedName>
        <fullName evidence="3 9">Cytochrome c oxidase assembly protein COX20, mitochondrial</fullName>
    </recommendedName>
</protein>
<comment type="function">
    <text evidence="9">Involved in the assembly of the cytochrome c oxidase complex.</text>
</comment>
<feature type="region of interest" description="Disordered" evidence="10">
    <location>
        <begin position="1"/>
        <end position="36"/>
    </location>
</feature>
<keyword evidence="8 9" id="KW-0472">Membrane</keyword>
<dbReference type="AlphaFoldDB" id="A0AA39ZPQ0"/>
<keyword evidence="12" id="KW-1185">Reference proteome</keyword>
<comment type="subcellular location">
    <subcellularLocation>
        <location evidence="1 9">Mitochondrion inner membrane</location>
    </subcellularLocation>
</comment>
<evidence type="ECO:0000256" key="6">
    <source>
        <dbReference type="ARBA" id="ARBA00022989"/>
    </source>
</evidence>
<comment type="similarity">
    <text evidence="2 9">Belongs to the COX20 family.</text>
</comment>
<dbReference type="GO" id="GO:0033617">
    <property type="term" value="P:mitochondrial respiratory chain complex IV assembly"/>
    <property type="evidence" value="ECO:0007669"/>
    <property type="project" value="InterPro"/>
</dbReference>
<dbReference type="Pfam" id="PF12597">
    <property type="entry name" value="Cox20"/>
    <property type="match status" value="1"/>
</dbReference>
<accession>A0AA39ZPQ0</accession>
<evidence type="ECO:0000313" key="11">
    <source>
        <dbReference type="EMBL" id="KAK0701352.1"/>
    </source>
</evidence>
<comment type="caution">
    <text evidence="11">The sequence shown here is derived from an EMBL/GenBank/DDBJ whole genome shotgun (WGS) entry which is preliminary data.</text>
</comment>
<organism evidence="11 12">
    <name type="scientific">Apiosordaria backusii</name>
    <dbReference type="NCBI Taxonomy" id="314023"/>
    <lineage>
        <taxon>Eukaryota</taxon>
        <taxon>Fungi</taxon>
        <taxon>Dikarya</taxon>
        <taxon>Ascomycota</taxon>
        <taxon>Pezizomycotina</taxon>
        <taxon>Sordariomycetes</taxon>
        <taxon>Sordariomycetidae</taxon>
        <taxon>Sordariales</taxon>
        <taxon>Lasiosphaeriaceae</taxon>
        <taxon>Apiosordaria</taxon>
    </lineage>
</organism>
<dbReference type="PIRSF" id="PIRSF007871">
    <property type="entry name" value="Cox20"/>
    <property type="match status" value="1"/>
</dbReference>
<evidence type="ECO:0000256" key="2">
    <source>
        <dbReference type="ARBA" id="ARBA00009575"/>
    </source>
</evidence>
<evidence type="ECO:0000256" key="4">
    <source>
        <dbReference type="ARBA" id="ARBA00022692"/>
    </source>
</evidence>
<evidence type="ECO:0000256" key="5">
    <source>
        <dbReference type="ARBA" id="ARBA00022792"/>
    </source>
</evidence>
<name>A0AA39ZPQ0_9PEZI</name>
<evidence type="ECO:0000313" key="12">
    <source>
        <dbReference type="Proteomes" id="UP001172159"/>
    </source>
</evidence>
<keyword evidence="6" id="KW-1133">Transmembrane helix</keyword>
<keyword evidence="4" id="KW-0812">Transmembrane</keyword>
<proteinExistence type="inferred from homology"/>
<dbReference type="InterPro" id="IPR022533">
    <property type="entry name" value="Cox20"/>
</dbReference>
<reference evidence="11" key="1">
    <citation type="submission" date="2023-06" db="EMBL/GenBank/DDBJ databases">
        <title>Genome-scale phylogeny and comparative genomics of the fungal order Sordariales.</title>
        <authorList>
            <consortium name="Lawrence Berkeley National Laboratory"/>
            <person name="Hensen N."/>
            <person name="Bonometti L."/>
            <person name="Westerberg I."/>
            <person name="Brannstrom I.O."/>
            <person name="Guillou S."/>
            <person name="Cros-Aarteil S."/>
            <person name="Calhoun S."/>
            <person name="Haridas S."/>
            <person name="Kuo A."/>
            <person name="Mondo S."/>
            <person name="Pangilinan J."/>
            <person name="Riley R."/>
            <person name="Labutti K."/>
            <person name="Andreopoulos B."/>
            <person name="Lipzen A."/>
            <person name="Chen C."/>
            <person name="Yanf M."/>
            <person name="Daum C."/>
            <person name="Ng V."/>
            <person name="Clum A."/>
            <person name="Steindorff A."/>
            <person name="Ohm R."/>
            <person name="Martin F."/>
            <person name="Silar P."/>
            <person name="Natvig D."/>
            <person name="Lalanne C."/>
            <person name="Gautier V."/>
            <person name="Ament-Velasquez S.L."/>
            <person name="Kruys A."/>
            <person name="Hutchinson M.I."/>
            <person name="Powell A.J."/>
            <person name="Barry K."/>
            <person name="Miller A.N."/>
            <person name="Grigoriev I.V."/>
            <person name="Debuchy R."/>
            <person name="Gladieux P."/>
            <person name="Thoren M.H."/>
            <person name="Johannesson H."/>
        </authorList>
    </citation>
    <scope>NUCLEOTIDE SEQUENCE</scope>
    <source>
        <strain evidence="11">CBS 540.89</strain>
    </source>
</reference>
<evidence type="ECO:0000256" key="1">
    <source>
        <dbReference type="ARBA" id="ARBA00004273"/>
    </source>
</evidence>
<sequence>MAPPDNSKPSPDQSSLPWVQTTTPPPNPASKPPQEELSLTAAVSTIKPSDFLTVHQAPCSRTGLLTGIGLGSAVGCLRWLLGLPIPKAANWAVGTGAITAIIQYEYCQAKRRQEKAKVARVVAVYGQKQAEMRAKEEEQRRIKPEEEKRLQEEQKRRSWWKVW</sequence>
<evidence type="ECO:0000256" key="9">
    <source>
        <dbReference type="PIRNR" id="PIRNR007871"/>
    </source>
</evidence>
<evidence type="ECO:0000256" key="3">
    <source>
        <dbReference type="ARBA" id="ARBA00017689"/>
    </source>
</evidence>
<evidence type="ECO:0000256" key="8">
    <source>
        <dbReference type="ARBA" id="ARBA00023136"/>
    </source>
</evidence>
<feature type="compositionally biased region" description="Polar residues" evidence="10">
    <location>
        <begin position="7"/>
        <end position="20"/>
    </location>
</feature>
<evidence type="ECO:0000256" key="7">
    <source>
        <dbReference type="ARBA" id="ARBA00023128"/>
    </source>
</evidence>
<keyword evidence="5 9" id="KW-0999">Mitochondrion inner membrane</keyword>
<dbReference type="EMBL" id="JAUKTV010000029">
    <property type="protein sequence ID" value="KAK0701352.1"/>
    <property type="molecule type" value="Genomic_DNA"/>
</dbReference>
<dbReference type="Proteomes" id="UP001172159">
    <property type="component" value="Unassembled WGS sequence"/>
</dbReference>
<dbReference type="PANTHER" id="PTHR31586">
    <property type="entry name" value="CYTOCHROME C OXIDASE PROTEIN 20"/>
    <property type="match status" value="1"/>
</dbReference>
<gene>
    <name evidence="11" type="ORF">B0T21DRAFT_300559</name>
</gene>
<dbReference type="GO" id="GO:0005743">
    <property type="term" value="C:mitochondrial inner membrane"/>
    <property type="evidence" value="ECO:0007669"/>
    <property type="project" value="UniProtKB-SubCell"/>
</dbReference>
<feature type="compositionally biased region" description="Basic and acidic residues" evidence="10">
    <location>
        <begin position="134"/>
        <end position="156"/>
    </location>
</feature>